<dbReference type="InterPro" id="IPR050796">
    <property type="entry name" value="SCF_F-box_component"/>
</dbReference>
<organism evidence="2 3">
    <name type="scientific">Arabis nemorensis</name>
    <dbReference type="NCBI Taxonomy" id="586526"/>
    <lineage>
        <taxon>Eukaryota</taxon>
        <taxon>Viridiplantae</taxon>
        <taxon>Streptophyta</taxon>
        <taxon>Embryophyta</taxon>
        <taxon>Tracheophyta</taxon>
        <taxon>Spermatophyta</taxon>
        <taxon>Magnoliopsida</taxon>
        <taxon>eudicotyledons</taxon>
        <taxon>Gunneridae</taxon>
        <taxon>Pentapetalae</taxon>
        <taxon>rosids</taxon>
        <taxon>malvids</taxon>
        <taxon>Brassicales</taxon>
        <taxon>Brassicaceae</taxon>
        <taxon>Arabideae</taxon>
        <taxon>Arabis</taxon>
    </lineage>
</organism>
<feature type="transmembrane region" description="Helical" evidence="1">
    <location>
        <begin position="73"/>
        <end position="93"/>
    </location>
</feature>
<dbReference type="PANTHER" id="PTHR31672:SF13">
    <property type="entry name" value="F-BOX PROTEIN CPR30-LIKE"/>
    <property type="match status" value="1"/>
</dbReference>
<accession>A0A565C994</accession>
<keyword evidence="1" id="KW-1133">Transmembrane helix</keyword>
<keyword evidence="1" id="KW-0812">Transmembrane</keyword>
<evidence type="ECO:0000313" key="3">
    <source>
        <dbReference type="Proteomes" id="UP000489600"/>
    </source>
</evidence>
<dbReference type="EMBL" id="CABITT030000007">
    <property type="protein sequence ID" value="VVB10174.1"/>
    <property type="molecule type" value="Genomic_DNA"/>
</dbReference>
<dbReference type="OrthoDB" id="1090948at2759"/>
<comment type="caution">
    <text evidence="2">The sequence shown here is derived from an EMBL/GenBank/DDBJ whole genome shotgun (WGS) entry which is preliminary data.</text>
</comment>
<name>A0A565C994_9BRAS</name>
<evidence type="ECO:0008006" key="4">
    <source>
        <dbReference type="Google" id="ProtNLM"/>
    </source>
</evidence>
<dbReference type="AlphaFoldDB" id="A0A565C994"/>
<reference evidence="2" key="1">
    <citation type="submission" date="2019-07" db="EMBL/GenBank/DDBJ databases">
        <authorList>
            <person name="Dittberner H."/>
        </authorList>
    </citation>
    <scope>NUCLEOTIDE SEQUENCE [LARGE SCALE GENOMIC DNA]</scope>
</reference>
<evidence type="ECO:0000256" key="1">
    <source>
        <dbReference type="SAM" id="Phobius"/>
    </source>
</evidence>
<keyword evidence="3" id="KW-1185">Reference proteome</keyword>
<gene>
    <name evidence="2" type="ORF">ANE_LOCUS20618</name>
</gene>
<protein>
    <recommendedName>
        <fullName evidence="4">F-box associated domain-containing protein</fullName>
    </recommendedName>
</protein>
<evidence type="ECO:0000313" key="2">
    <source>
        <dbReference type="EMBL" id="VVB10174.1"/>
    </source>
</evidence>
<keyword evidence="1" id="KW-0472">Membrane</keyword>
<proteinExistence type="predicted"/>
<sequence length="370" mass="42968">MIRCTNRSINSHISDYPNFEKEYSSQFASYLFYISCKNRGDDYYLNCLYCKIFKSSCRYNSPGMETHTYGKRCYILGSCSGLLLLYIGGLFVANPLTKRFRLLDHSGSKLLPEIVDSPIVRTERAMCVGFAVNRTTKRFKIVCIFEMQTVYGFEISDGDSWRLSETTITRRTSSKCDLTMGMKPVYLDDNLHWLRNDGTIIAFNPETEQARFIPSIFHREPKLKLLFTSDDKINRLTLISGTKEEISVYTLLGNLNWGLARRIKNVPMEESTLEFWHIVAYNGERLVVREKRMEIDRLQGVVHVYHMGANSWTVLGSTNHFVETDIYFYKFTPSLFFIEEDEKKKVIVAPNDKNISYLTKIMSLIHNCED</sequence>
<dbReference type="Proteomes" id="UP000489600">
    <property type="component" value="Unassembled WGS sequence"/>
</dbReference>
<dbReference type="PANTHER" id="PTHR31672">
    <property type="entry name" value="BNACNNG10540D PROTEIN"/>
    <property type="match status" value="1"/>
</dbReference>